<dbReference type="GO" id="GO:0000428">
    <property type="term" value="C:DNA-directed RNA polymerase complex"/>
    <property type="evidence" value="ECO:0007669"/>
    <property type="project" value="UniProtKB-KW"/>
</dbReference>
<dbReference type="GO" id="GO:0006351">
    <property type="term" value="P:DNA-templated transcription"/>
    <property type="evidence" value="ECO:0007669"/>
    <property type="project" value="InterPro"/>
</dbReference>
<evidence type="ECO:0000259" key="8">
    <source>
        <dbReference type="Pfam" id="PF04997"/>
    </source>
</evidence>
<dbReference type="Gene3D" id="4.10.860.120">
    <property type="entry name" value="RNA polymerase II, clamp domain"/>
    <property type="match status" value="1"/>
</dbReference>
<protein>
    <recommendedName>
        <fullName evidence="1">DNA-directed RNA polymerase</fullName>
        <ecNumber evidence="1">2.7.7.6</ecNumber>
    </recommendedName>
</protein>
<evidence type="ECO:0000256" key="7">
    <source>
        <dbReference type="ARBA" id="ARBA00023163"/>
    </source>
</evidence>
<name>A0A0G4H069_9ALVE</name>
<keyword evidence="3" id="KW-0808">Transferase</keyword>
<gene>
    <name evidence="9" type="ORF">Cvel_5453</name>
</gene>
<dbReference type="GO" id="GO:0003899">
    <property type="term" value="F:DNA-directed RNA polymerase activity"/>
    <property type="evidence" value="ECO:0007669"/>
    <property type="project" value="UniProtKB-EC"/>
</dbReference>
<feature type="non-terminal residue" evidence="9">
    <location>
        <position position="323"/>
    </location>
</feature>
<keyword evidence="5" id="KW-0479">Metal-binding</keyword>
<dbReference type="SUPFAM" id="SSF64484">
    <property type="entry name" value="beta and beta-prime subunits of DNA dependent RNA-polymerase"/>
    <property type="match status" value="1"/>
</dbReference>
<dbReference type="PANTHER" id="PTHR48446">
    <property type="entry name" value="DNA-DIRECTED RNA POLYMERASE SUBUNIT BETA' N-TERMINAL SECTION"/>
    <property type="match status" value="1"/>
</dbReference>
<evidence type="ECO:0000256" key="6">
    <source>
        <dbReference type="ARBA" id="ARBA00022833"/>
    </source>
</evidence>
<evidence type="ECO:0000256" key="3">
    <source>
        <dbReference type="ARBA" id="ARBA00022679"/>
    </source>
</evidence>
<dbReference type="EC" id="2.7.7.6" evidence="1"/>
<evidence type="ECO:0000256" key="5">
    <source>
        <dbReference type="ARBA" id="ARBA00022723"/>
    </source>
</evidence>
<dbReference type="EMBL" id="CDMZ01001724">
    <property type="protein sequence ID" value="CEM36672.1"/>
    <property type="molecule type" value="Genomic_DNA"/>
</dbReference>
<keyword evidence="2" id="KW-0240">DNA-directed RNA polymerase</keyword>
<evidence type="ECO:0000256" key="1">
    <source>
        <dbReference type="ARBA" id="ARBA00012418"/>
    </source>
</evidence>
<evidence type="ECO:0000256" key="2">
    <source>
        <dbReference type="ARBA" id="ARBA00022478"/>
    </source>
</evidence>
<dbReference type="PANTHER" id="PTHR48446:SF1">
    <property type="entry name" value="DNA-DIRECTED RNA POLYMERASE SUBUNIT BETA' N-TERMINAL SECTION"/>
    <property type="match status" value="1"/>
</dbReference>
<dbReference type="InterPro" id="IPR015700">
    <property type="entry name" value="RPC1"/>
</dbReference>
<dbReference type="GO" id="GO:0003677">
    <property type="term" value="F:DNA binding"/>
    <property type="evidence" value="ECO:0007669"/>
    <property type="project" value="InterPro"/>
</dbReference>
<dbReference type="Pfam" id="PF04997">
    <property type="entry name" value="RNA_pol_Rpb1_1"/>
    <property type="match status" value="1"/>
</dbReference>
<organism evidence="9">
    <name type="scientific">Chromera velia CCMP2878</name>
    <dbReference type="NCBI Taxonomy" id="1169474"/>
    <lineage>
        <taxon>Eukaryota</taxon>
        <taxon>Sar</taxon>
        <taxon>Alveolata</taxon>
        <taxon>Colpodellida</taxon>
        <taxon>Chromeraceae</taxon>
        <taxon>Chromera</taxon>
    </lineage>
</organism>
<evidence type="ECO:0000256" key="4">
    <source>
        <dbReference type="ARBA" id="ARBA00022695"/>
    </source>
</evidence>
<feature type="domain" description="RNA polymerase Rpb1" evidence="8">
    <location>
        <begin position="45"/>
        <end position="321"/>
    </location>
</feature>
<proteinExistence type="predicted"/>
<keyword evidence="6" id="KW-0862">Zinc</keyword>
<accession>A0A0G4H069</accession>
<dbReference type="GO" id="GO:0046872">
    <property type="term" value="F:metal ion binding"/>
    <property type="evidence" value="ECO:0007669"/>
    <property type="project" value="UniProtKB-KW"/>
</dbReference>
<keyword evidence="4" id="KW-0548">Nucleotidyltransferase</keyword>
<sequence>MSSAMDATAAPLEDLQSANAFLEQSLATRFVLKEPVKEKRMNYVIDGLTFGILSAEEIDRYSEIQVFNRELYDVGTKQPFVFGCLDPRLGVSRRDAGKCRTCDQLVADCAGHFGFVKLCLPVFHVGYFKHAINILLCICKECSRLLFSPSDREKYLQRMRRFKTDMLMKKNLFKKMVQHARTLSECPYCGAANGLVRKAIGQPLKLFHEVNPRKLYNDNVARQYSDQYRMFASKAGGAEFGAMMGKAQEDLNPLRVQFLLQRMDPSDFEVLDIVDPIRVLITHVIVPPIGIRPSVAMGDKGFTEDDLTMQLSEILHANAMLSV</sequence>
<dbReference type="InterPro" id="IPR044893">
    <property type="entry name" value="RNA_pol_Rpb1_clamp_domain"/>
</dbReference>
<evidence type="ECO:0000313" key="9">
    <source>
        <dbReference type="EMBL" id="CEM36672.1"/>
    </source>
</evidence>
<dbReference type="AlphaFoldDB" id="A0A0G4H069"/>
<dbReference type="InterPro" id="IPR007080">
    <property type="entry name" value="RNA_pol_Rpb1_1"/>
</dbReference>
<reference evidence="9" key="1">
    <citation type="submission" date="2014-11" db="EMBL/GenBank/DDBJ databases">
        <authorList>
            <person name="Otto D Thomas"/>
            <person name="Naeem Raeece"/>
        </authorList>
    </citation>
    <scope>NUCLEOTIDE SEQUENCE</scope>
</reference>
<keyword evidence="7" id="KW-0804">Transcription</keyword>